<keyword evidence="4 7" id="KW-0472">Membrane</keyword>
<dbReference type="PANTHER" id="PTHR24027">
    <property type="entry name" value="CADHERIN-23"/>
    <property type="match status" value="1"/>
</dbReference>
<dbReference type="PROSITE" id="PS00232">
    <property type="entry name" value="CADHERIN_1"/>
    <property type="match status" value="2"/>
</dbReference>
<dbReference type="EMBL" id="BTRK01000004">
    <property type="protein sequence ID" value="GMR47707.1"/>
    <property type="molecule type" value="Genomic_DNA"/>
</dbReference>
<comment type="caution">
    <text evidence="9">The sequence shown here is derived from an EMBL/GenBank/DDBJ whole genome shotgun (WGS) entry which is preliminary data.</text>
</comment>
<feature type="domain" description="Cadherin" evidence="8">
    <location>
        <begin position="174"/>
        <end position="273"/>
    </location>
</feature>
<feature type="domain" description="Cadherin" evidence="8">
    <location>
        <begin position="800"/>
        <end position="896"/>
    </location>
</feature>
<feature type="domain" description="Cadherin" evidence="8">
    <location>
        <begin position="70"/>
        <end position="173"/>
    </location>
</feature>
<dbReference type="GO" id="GO:0016342">
    <property type="term" value="C:catenin complex"/>
    <property type="evidence" value="ECO:0007669"/>
    <property type="project" value="TreeGrafter"/>
</dbReference>
<dbReference type="GO" id="GO:0045296">
    <property type="term" value="F:cadherin binding"/>
    <property type="evidence" value="ECO:0007669"/>
    <property type="project" value="TreeGrafter"/>
</dbReference>
<feature type="compositionally biased region" description="Polar residues" evidence="6">
    <location>
        <begin position="1156"/>
        <end position="1169"/>
    </location>
</feature>
<evidence type="ECO:0000259" key="8">
    <source>
        <dbReference type="PROSITE" id="PS50268"/>
    </source>
</evidence>
<feature type="transmembrane region" description="Helical" evidence="7">
    <location>
        <begin position="2039"/>
        <end position="2063"/>
    </location>
</feature>
<evidence type="ECO:0000256" key="7">
    <source>
        <dbReference type="SAM" id="Phobius"/>
    </source>
</evidence>
<dbReference type="InterPro" id="IPR039808">
    <property type="entry name" value="Cadherin"/>
</dbReference>
<keyword evidence="10" id="KW-1185">Reference proteome</keyword>
<dbReference type="PROSITE" id="PS50268">
    <property type="entry name" value="CADHERIN_2"/>
    <property type="match status" value="11"/>
</dbReference>
<feature type="compositionally biased region" description="Basic and acidic residues" evidence="6">
    <location>
        <begin position="1174"/>
        <end position="1185"/>
    </location>
</feature>
<feature type="region of interest" description="Disordered" evidence="6">
    <location>
        <begin position="1117"/>
        <end position="1210"/>
    </location>
</feature>
<feature type="domain" description="Cadherin" evidence="8">
    <location>
        <begin position="1392"/>
        <end position="1492"/>
    </location>
</feature>
<feature type="region of interest" description="Disordered" evidence="6">
    <location>
        <begin position="1687"/>
        <end position="1707"/>
    </location>
</feature>
<feature type="domain" description="Cadherin" evidence="8">
    <location>
        <begin position="383"/>
        <end position="474"/>
    </location>
</feature>
<comment type="subcellular location">
    <subcellularLocation>
        <location evidence="1">Membrane</location>
    </subcellularLocation>
</comment>
<feature type="compositionally biased region" description="Low complexity" evidence="6">
    <location>
        <begin position="1313"/>
        <end position="1361"/>
    </location>
</feature>
<name>A0AAN5CNQ8_9BILA</name>
<dbReference type="FunFam" id="2.60.40.60:FF:000509">
    <property type="entry name" value="Protein CBR-CDH-12"/>
    <property type="match status" value="1"/>
</dbReference>
<evidence type="ECO:0000256" key="2">
    <source>
        <dbReference type="ARBA" id="ARBA00022737"/>
    </source>
</evidence>
<dbReference type="Proteomes" id="UP001328107">
    <property type="component" value="Unassembled WGS sequence"/>
</dbReference>
<reference evidence="10" key="1">
    <citation type="submission" date="2022-10" db="EMBL/GenBank/DDBJ databases">
        <title>Genome assembly of Pristionchus species.</title>
        <authorList>
            <person name="Yoshida K."/>
            <person name="Sommer R.J."/>
        </authorList>
    </citation>
    <scope>NUCLEOTIDE SEQUENCE [LARGE SCALE GENOMIC DNA]</scope>
    <source>
        <strain evidence="10">RS5460</strain>
    </source>
</reference>
<evidence type="ECO:0000256" key="1">
    <source>
        <dbReference type="ARBA" id="ARBA00004370"/>
    </source>
</evidence>
<evidence type="ECO:0000256" key="5">
    <source>
        <dbReference type="PROSITE-ProRule" id="PRU00043"/>
    </source>
</evidence>
<dbReference type="Gene3D" id="2.60.40.60">
    <property type="entry name" value="Cadherins"/>
    <property type="match status" value="11"/>
</dbReference>
<dbReference type="PANTHER" id="PTHR24027:SF438">
    <property type="entry name" value="CADHERIN 23"/>
    <property type="match status" value="1"/>
</dbReference>
<dbReference type="SMART" id="SM00112">
    <property type="entry name" value="CA"/>
    <property type="match status" value="12"/>
</dbReference>
<dbReference type="FunFam" id="2.60.40.60:FF:000377">
    <property type="entry name" value="Dachsous cadherin-related 1a"/>
    <property type="match status" value="1"/>
</dbReference>
<dbReference type="GO" id="GO:0008013">
    <property type="term" value="F:beta-catenin binding"/>
    <property type="evidence" value="ECO:0007669"/>
    <property type="project" value="TreeGrafter"/>
</dbReference>
<organism evidence="9 10">
    <name type="scientific">Pristionchus mayeri</name>
    <dbReference type="NCBI Taxonomy" id="1317129"/>
    <lineage>
        <taxon>Eukaryota</taxon>
        <taxon>Metazoa</taxon>
        <taxon>Ecdysozoa</taxon>
        <taxon>Nematoda</taxon>
        <taxon>Chromadorea</taxon>
        <taxon>Rhabditida</taxon>
        <taxon>Rhabditina</taxon>
        <taxon>Diplogasteromorpha</taxon>
        <taxon>Diplogasteroidea</taxon>
        <taxon>Neodiplogasteridae</taxon>
        <taxon>Pristionchus</taxon>
    </lineage>
</organism>
<sequence>MFYAIDKKAAAYFKIDGDSGEIIVRPEAEKLKGDYTFTVSATNGEFTTESLVSIRLDKTRSVFDSSPTFDQSVYTIHVHENEEPKPLTSLRAYHRGLSSGSSLIYSLLDDGANVPFYLDEKSGQLVLLAPLDHEKTKEISFKVSACLSSNPSSCGFSMVRIVVDDINDNAPILEQREITVKLPSDLPKGSTVAHFKASDKDSKENGEISYAINPPSNTFAIDIDNGEVITLGPLERAHYEMAIQAFDHGIPRQSDIGRLTVTVQGTNPSAPQFDQFRYDVTLSGPVKTGERVVSLHASDPDPGDEGIVSYRFATPKNGKEMRDQSRFSMNPHTGAVTTLTPLNSFDGPFLFVVEAVDHSRDFPRKAETLLRIRVEGEPSLRFFSLPSTLFISTNKGIGSIILRASASSSEGTPITFSLSPPSPFFSMNGPNLIVKKALEPNEYNISIRAESAGNTISHSLHVIVMTNRDKYPVFSRLFYDLSVSLDSSFPLSLHSFEARVQTGSVEYSLFPPKGVPAGLSIDKHTGELIVSEDFISSTSHKDTVFTVVRAWNSEFPQFHSDVGVILSLESPSTPFGFPLSLYRTLITENTPVGTLLNSSVAIAPKSLRTGVEYGITPTNIIGIHSNGSLFVSGPIDLESMPVDEDGSLTYTIWAESGDERAVSTLRVKIVNVNEFTPVFRQKTFIFNVDESAKPGVILGRIIADDADFGDKLIYTMKSDNRADSINISPNGSVVVGKNGIDFDSDRAFDLVVSVEDSTGKTDEATVEIVVIADEDRLRKVENDGPIVWNLTSDSHSPLPITAVDSDVGDSIEFKIVKGNERGFFQIERVNRTAVLLQPVSPLPSPSRFSLTIEAVDSTKISISRVIVNVAPPRFSSYPSSSPSILSTSPSPRIPLFSQSEYAKAVKDDIPVGTALISVQVWSPPQDGELTFTSNCSFLSVRKNGVVLIATPIPLQSGEIDCGITASNDHSSTTAPFHLLVLDSSSSNHAPIFDRSTYNFSISTDSFASMVGKITVHDEDGDEVTLEIQPPEYNSLFEINEHNELELRFPASTLTDQNVFSFILVASDDGKPKQTSIANVKVFVRNGKKGGFFPIASSASTNTLISPIPTSLSVLSTPKSSEEKEIEKSTTVKESKETTTAKAVKETTTVRGREENSQMALVTNDFTTSVPPVEKVTENTSEVKKEEEEEEVSTVNPIENEGEKKEEDGEKLKEATTLAPIGMIKFTQREFDFGVKKDARVGTVIGRVNVKGTDSISSLEFMIGDERVVRVDEKGEVSLNGPVIPSPYRTPIIIFQDGRILDEATLVIEYSDVSSTSSPSPSSTHSSPPSPHSSSPSSTSTLAKSSTLSSTSTSSSTPSSTTVMRVEGGTTPRDFSTVVPSTSTLSVVPFSFSHSLYTASMPEGSYKNGALVQLTPHNIQTNGKDVTFALEDGEGLPFVLNENTGELAMFRVDREEAKQYDLVVKAYDHSSNEESSAKIHVDIVDVNDNSPSFESVPSIIGVRRDVNVGTVIGRVSAIDGDSGENGVITYSIQPYQYLAIDQKKGSIIVRTSLLNVPSDQVTMTVVASDGGRPALKAQSQIELRLFSSIRSPTLPRPSSISISPSSTIIANLLATPNVGEEEQSVTYTLDSTHGGLFTIDASGVLSLSREPLPSEVNRVHKLKITAVNNFGSDNTEIGVTIVDESMTSSSTSSTSSFSSSLPSSSNWEGGSYTVNTREGALCMFPVREYRAEIKENLPAGTPVIKVSSDCEARREAVKYSMAVHSMDFSVDAQTGEIVTLRPLDREEKAIHLLVVNVTREESRRSERGTEVLRSRLSFWQTIVIVRVVDENDSSPEWKRLNGEGKMVASMDWKTPEGSPLMKIHASDKDEKKSRLKYSIEGDVNAFGINETTGVIYLKKSVENENTDMYSLTGMVSDGMHQTTVPIEIYRLSTQHHLVKLTSERRHVDIDAKRLEAEINNVTSLDVHILSKQPFVDSKGVTDPRKSFLFVYALDENHVPRKGNELLEWLSPHSSSLYQTSGKITSFATARSPITISFIQLLWMLVLLLVLVALFIVCCVACSFIKRRRLRELEKQYMVDGMRPRPYDVENIPRSTAQTVLSSRRLADAIPDDDRMSRTSNRSDTTFVFANSVKDENSLRRSTGRS</sequence>
<feature type="compositionally biased region" description="Basic and acidic residues" evidence="6">
    <location>
        <begin position="1200"/>
        <end position="1210"/>
    </location>
</feature>
<dbReference type="GO" id="GO:0007156">
    <property type="term" value="P:homophilic cell adhesion via plasma membrane adhesion molecules"/>
    <property type="evidence" value="ECO:0007669"/>
    <property type="project" value="InterPro"/>
</dbReference>
<feature type="non-terminal residue" evidence="9">
    <location>
        <position position="2144"/>
    </location>
</feature>
<dbReference type="InterPro" id="IPR015919">
    <property type="entry name" value="Cadherin-like_sf"/>
</dbReference>
<dbReference type="InterPro" id="IPR020894">
    <property type="entry name" value="Cadherin_CS"/>
</dbReference>
<feature type="domain" description="Cadherin" evidence="8">
    <location>
        <begin position="578"/>
        <end position="679"/>
    </location>
</feature>
<proteinExistence type="predicted"/>
<dbReference type="GO" id="GO:0016477">
    <property type="term" value="P:cell migration"/>
    <property type="evidence" value="ECO:0007669"/>
    <property type="project" value="TreeGrafter"/>
</dbReference>
<feature type="compositionally biased region" description="Basic and acidic residues" evidence="6">
    <location>
        <begin position="1119"/>
        <end position="1144"/>
    </location>
</feature>
<dbReference type="Pfam" id="PF00028">
    <property type="entry name" value="Cadherin"/>
    <property type="match status" value="5"/>
</dbReference>
<dbReference type="CDD" id="cd11304">
    <property type="entry name" value="Cadherin_repeat"/>
    <property type="match status" value="8"/>
</dbReference>
<evidence type="ECO:0000256" key="4">
    <source>
        <dbReference type="ARBA" id="ARBA00023136"/>
    </source>
</evidence>
<dbReference type="GO" id="GO:0005509">
    <property type="term" value="F:calcium ion binding"/>
    <property type="evidence" value="ECO:0007669"/>
    <property type="project" value="UniProtKB-UniRule"/>
</dbReference>
<feature type="domain" description="Cadherin" evidence="8">
    <location>
        <begin position="680"/>
        <end position="787"/>
    </location>
</feature>
<keyword evidence="7" id="KW-1133">Transmembrane helix</keyword>
<dbReference type="SUPFAM" id="SSF49313">
    <property type="entry name" value="Cadherin-like"/>
    <property type="match status" value="10"/>
</dbReference>
<evidence type="ECO:0000313" key="9">
    <source>
        <dbReference type="EMBL" id="GMR47707.1"/>
    </source>
</evidence>
<keyword evidence="2" id="KW-0677">Repeat</keyword>
<feature type="domain" description="Cadherin" evidence="8">
    <location>
        <begin position="1493"/>
        <end position="1593"/>
    </location>
</feature>
<accession>A0AAN5CNQ8</accession>
<dbReference type="FunFam" id="2.60.40.60:FF:000802">
    <property type="entry name" value="Protein CBR-CDH-12"/>
    <property type="match status" value="1"/>
</dbReference>
<feature type="region of interest" description="Disordered" evidence="6">
    <location>
        <begin position="1312"/>
        <end position="1377"/>
    </location>
</feature>
<feature type="domain" description="Cadherin" evidence="8">
    <location>
        <begin position="274"/>
        <end position="388"/>
    </location>
</feature>
<keyword evidence="7" id="KW-0812">Transmembrane</keyword>
<feature type="compositionally biased region" description="Low complexity" evidence="6">
    <location>
        <begin position="1687"/>
        <end position="1704"/>
    </location>
</feature>
<evidence type="ECO:0000313" key="10">
    <source>
        <dbReference type="Proteomes" id="UP001328107"/>
    </source>
</evidence>
<dbReference type="PRINTS" id="PR00205">
    <property type="entry name" value="CADHERIN"/>
</dbReference>
<feature type="domain" description="Cadherin" evidence="8">
    <location>
        <begin position="1724"/>
        <end position="1836"/>
    </location>
</feature>
<gene>
    <name evidence="9" type="ORF">PMAYCL1PPCAC_17901</name>
</gene>
<keyword evidence="3 5" id="KW-0106">Calcium</keyword>
<evidence type="ECO:0000256" key="6">
    <source>
        <dbReference type="SAM" id="MobiDB-lite"/>
    </source>
</evidence>
<feature type="domain" description="Cadherin" evidence="8">
    <location>
        <begin position="1853"/>
        <end position="1937"/>
    </location>
</feature>
<protein>
    <recommendedName>
        <fullName evidence="8">Cadherin domain-containing protein</fullName>
    </recommendedName>
</protein>
<dbReference type="InterPro" id="IPR002126">
    <property type="entry name" value="Cadherin-like_dom"/>
</dbReference>
<evidence type="ECO:0000256" key="3">
    <source>
        <dbReference type="ARBA" id="ARBA00022837"/>
    </source>
</evidence>